<dbReference type="InterPro" id="IPR035985">
    <property type="entry name" value="Ubiquitin-activating_enz"/>
</dbReference>
<dbReference type="RefSeq" id="WP_019245744.1">
    <property type="nucleotide sequence ID" value="NZ_CAPH01000009.1"/>
</dbReference>
<evidence type="ECO:0000313" key="2">
    <source>
        <dbReference type="EMBL" id="UWN56934.1"/>
    </source>
</evidence>
<dbReference type="InterPro" id="IPR000594">
    <property type="entry name" value="ThiF_NAD_FAD-bd"/>
</dbReference>
<protein>
    <submittedName>
        <fullName evidence="2">HesA/MoeB/ThiF family protein</fullName>
    </submittedName>
</protein>
<sequence length="234" mass="24964">MREISERERERYQRNLLVDGFGEQGQSRLLESRVTVVGAGGLGSAVLNYLVAAGVGHIRIVESDTVSPSNLQRQVLYTTAEIGALKAEAAAARLSRLNPGCRLEIVAERLTAANASERLHGSEAVVDCTDNYAARYVIDDYCASAGVPMVYGTAEQAGGQVSVFHARGAGGYRSLYPEEPPQKEIVGVLSPVVGVIGSLQALETVKLLSGFGETLAGRLLVLDGRTMRVSIFEI</sequence>
<dbReference type="Gene3D" id="3.40.50.720">
    <property type="entry name" value="NAD(P)-binding Rossmann-like Domain"/>
    <property type="match status" value="1"/>
</dbReference>
<dbReference type="InterPro" id="IPR045886">
    <property type="entry name" value="ThiF/MoeB/HesA"/>
</dbReference>
<keyword evidence="3" id="KW-1185">Reference proteome</keyword>
<dbReference type="PANTHER" id="PTHR10953">
    <property type="entry name" value="UBIQUITIN-ACTIVATING ENZYME E1"/>
    <property type="match status" value="1"/>
</dbReference>
<dbReference type="CDD" id="cd00757">
    <property type="entry name" value="ThiF_MoeB_HesA_family"/>
    <property type="match status" value="1"/>
</dbReference>
<reference evidence="2" key="1">
    <citation type="journal article" date="2022" name="Cell">
        <title>Design, construction, and in vivo augmentation of a complex gut microbiome.</title>
        <authorList>
            <person name="Cheng A.G."/>
            <person name="Ho P.Y."/>
            <person name="Aranda-Diaz A."/>
            <person name="Jain S."/>
            <person name="Yu F.B."/>
            <person name="Meng X."/>
            <person name="Wang M."/>
            <person name="Iakiviak M."/>
            <person name="Nagashima K."/>
            <person name="Zhao A."/>
            <person name="Murugkar P."/>
            <person name="Patil A."/>
            <person name="Atabakhsh K."/>
            <person name="Weakley A."/>
            <person name="Yan J."/>
            <person name="Brumbaugh A.R."/>
            <person name="Higginbottom S."/>
            <person name="Dimas A."/>
            <person name="Shiver A.L."/>
            <person name="Deutschbauer A."/>
            <person name="Neff N."/>
            <person name="Sonnenburg J.L."/>
            <person name="Huang K.C."/>
            <person name="Fischbach M.A."/>
        </authorList>
    </citation>
    <scope>NUCLEOTIDE SEQUENCE</scope>
    <source>
        <strain evidence="2">AP11</strain>
    </source>
</reference>
<dbReference type="GeneID" id="82892027"/>
<dbReference type="Proteomes" id="UP001059295">
    <property type="component" value="Chromosome"/>
</dbReference>
<dbReference type="EMBL" id="CP102294">
    <property type="protein sequence ID" value="UWN56934.1"/>
    <property type="molecule type" value="Genomic_DNA"/>
</dbReference>
<organism evidence="2 3">
    <name type="scientific">Alistipes ihumii AP11</name>
    <dbReference type="NCBI Taxonomy" id="1211813"/>
    <lineage>
        <taxon>Bacteria</taxon>
        <taxon>Pseudomonadati</taxon>
        <taxon>Bacteroidota</taxon>
        <taxon>Bacteroidia</taxon>
        <taxon>Bacteroidales</taxon>
        <taxon>Rikenellaceae</taxon>
        <taxon>Alistipes</taxon>
    </lineage>
</organism>
<dbReference type="Pfam" id="PF00899">
    <property type="entry name" value="ThiF"/>
    <property type="match status" value="1"/>
</dbReference>
<accession>A0ABY5UZM6</accession>
<name>A0ABY5UZM6_9BACT</name>
<evidence type="ECO:0000313" key="3">
    <source>
        <dbReference type="Proteomes" id="UP001059295"/>
    </source>
</evidence>
<gene>
    <name evidence="2" type="ORF">NQ491_09795</name>
</gene>
<dbReference type="PANTHER" id="PTHR10953:SF102">
    <property type="entry name" value="ADENYLYLTRANSFERASE AND SULFURTRANSFERASE MOCS3"/>
    <property type="match status" value="1"/>
</dbReference>
<proteinExistence type="predicted"/>
<evidence type="ECO:0000259" key="1">
    <source>
        <dbReference type="Pfam" id="PF00899"/>
    </source>
</evidence>
<feature type="domain" description="THIF-type NAD/FAD binding fold" evidence="1">
    <location>
        <begin position="12"/>
        <end position="233"/>
    </location>
</feature>
<dbReference type="SUPFAM" id="SSF69572">
    <property type="entry name" value="Activating enzymes of the ubiquitin-like proteins"/>
    <property type="match status" value="1"/>
</dbReference>